<dbReference type="PANTHER" id="PTHR28219:SF1">
    <property type="entry name" value="UPF0642 PROTEIN YBL028C"/>
    <property type="match status" value="1"/>
</dbReference>
<sequence length="133" mass="14860">MAKSARASTRKEAKRNIRAKVFDPVALERTERLSQKLLEIAAQAKPQPPVSSNSMDVDQENTNKSNAEEGRLSLPLCPPTSPLRIYSALHVPPSFLEWSSDDSGSEEEEEFYMQLGLVVPSAEEDEEDYEMSC</sequence>
<protein>
    <recommendedName>
        <fullName evidence="2">Ig-like domain-containing protein</fullName>
    </recommendedName>
</protein>
<dbReference type="EMBL" id="ML119662">
    <property type="protein sequence ID" value="RPA83850.1"/>
    <property type="molecule type" value="Genomic_DNA"/>
</dbReference>
<name>A0A3N4II69_ASCIM</name>
<dbReference type="OrthoDB" id="4087970at2759"/>
<dbReference type="InterPro" id="IPR007110">
    <property type="entry name" value="Ig-like_dom"/>
</dbReference>
<dbReference type="GO" id="GO:0030687">
    <property type="term" value="C:preribosome, large subunit precursor"/>
    <property type="evidence" value="ECO:0007669"/>
    <property type="project" value="TreeGrafter"/>
</dbReference>
<feature type="compositionally biased region" description="Polar residues" evidence="1">
    <location>
        <begin position="50"/>
        <end position="65"/>
    </location>
</feature>
<dbReference type="PROSITE" id="PS50835">
    <property type="entry name" value="IG_LIKE"/>
    <property type="match status" value="1"/>
</dbReference>
<organism evidence="3 4">
    <name type="scientific">Ascobolus immersus RN42</name>
    <dbReference type="NCBI Taxonomy" id="1160509"/>
    <lineage>
        <taxon>Eukaryota</taxon>
        <taxon>Fungi</taxon>
        <taxon>Dikarya</taxon>
        <taxon>Ascomycota</taxon>
        <taxon>Pezizomycotina</taxon>
        <taxon>Pezizomycetes</taxon>
        <taxon>Pezizales</taxon>
        <taxon>Ascobolaceae</taxon>
        <taxon>Ascobolus</taxon>
    </lineage>
</organism>
<evidence type="ECO:0000256" key="1">
    <source>
        <dbReference type="SAM" id="MobiDB-lite"/>
    </source>
</evidence>
<evidence type="ECO:0000259" key="2">
    <source>
        <dbReference type="PROSITE" id="PS50835"/>
    </source>
</evidence>
<feature type="region of interest" description="Disordered" evidence="1">
    <location>
        <begin position="39"/>
        <end position="75"/>
    </location>
</feature>
<accession>A0A3N4II69</accession>
<dbReference type="Proteomes" id="UP000275078">
    <property type="component" value="Unassembled WGS sequence"/>
</dbReference>
<dbReference type="AlphaFoldDB" id="A0A3N4II69"/>
<evidence type="ECO:0000313" key="4">
    <source>
        <dbReference type="Proteomes" id="UP000275078"/>
    </source>
</evidence>
<dbReference type="Pfam" id="PF10338">
    <property type="entry name" value="YBL028C_N"/>
    <property type="match status" value="1"/>
</dbReference>
<dbReference type="PANTHER" id="PTHR28219">
    <property type="entry name" value="UPF0642 PROTEIN YBL028C"/>
    <property type="match status" value="1"/>
</dbReference>
<gene>
    <name evidence="3" type="ORF">BJ508DRAFT_413184</name>
</gene>
<proteinExistence type="predicted"/>
<evidence type="ECO:0000313" key="3">
    <source>
        <dbReference type="EMBL" id="RPA83850.1"/>
    </source>
</evidence>
<keyword evidence="4" id="KW-1185">Reference proteome</keyword>
<dbReference type="InterPro" id="IPR019434">
    <property type="entry name" value="DUF2423"/>
</dbReference>
<feature type="domain" description="Ig-like" evidence="2">
    <location>
        <begin position="48"/>
        <end position="133"/>
    </location>
</feature>
<reference evidence="3 4" key="1">
    <citation type="journal article" date="2018" name="Nat. Ecol. Evol.">
        <title>Pezizomycetes genomes reveal the molecular basis of ectomycorrhizal truffle lifestyle.</title>
        <authorList>
            <person name="Murat C."/>
            <person name="Payen T."/>
            <person name="Noel B."/>
            <person name="Kuo A."/>
            <person name="Morin E."/>
            <person name="Chen J."/>
            <person name="Kohler A."/>
            <person name="Krizsan K."/>
            <person name="Balestrini R."/>
            <person name="Da Silva C."/>
            <person name="Montanini B."/>
            <person name="Hainaut M."/>
            <person name="Levati E."/>
            <person name="Barry K.W."/>
            <person name="Belfiori B."/>
            <person name="Cichocki N."/>
            <person name="Clum A."/>
            <person name="Dockter R.B."/>
            <person name="Fauchery L."/>
            <person name="Guy J."/>
            <person name="Iotti M."/>
            <person name="Le Tacon F."/>
            <person name="Lindquist E.A."/>
            <person name="Lipzen A."/>
            <person name="Malagnac F."/>
            <person name="Mello A."/>
            <person name="Molinier V."/>
            <person name="Miyauchi S."/>
            <person name="Poulain J."/>
            <person name="Riccioni C."/>
            <person name="Rubini A."/>
            <person name="Sitrit Y."/>
            <person name="Splivallo R."/>
            <person name="Traeger S."/>
            <person name="Wang M."/>
            <person name="Zifcakova L."/>
            <person name="Wipf D."/>
            <person name="Zambonelli A."/>
            <person name="Paolocci F."/>
            <person name="Nowrousian M."/>
            <person name="Ottonello S."/>
            <person name="Baldrian P."/>
            <person name="Spatafora J.W."/>
            <person name="Henrissat B."/>
            <person name="Nagy L.G."/>
            <person name="Aury J.M."/>
            <person name="Wincker P."/>
            <person name="Grigoriev I.V."/>
            <person name="Bonfante P."/>
            <person name="Martin F.M."/>
        </authorList>
    </citation>
    <scope>NUCLEOTIDE SEQUENCE [LARGE SCALE GENOMIC DNA]</scope>
    <source>
        <strain evidence="3 4">RN42</strain>
    </source>
</reference>